<dbReference type="InterPro" id="IPR018688">
    <property type="entry name" value="PpoB2-like"/>
</dbReference>
<feature type="transmembrane region" description="Helical" evidence="1">
    <location>
        <begin position="73"/>
        <end position="93"/>
    </location>
</feature>
<dbReference type="OrthoDB" id="11125at2157"/>
<reference evidence="3" key="1">
    <citation type="submission" date="2016-10" db="EMBL/GenBank/DDBJ databases">
        <authorList>
            <person name="Varghese N."/>
        </authorList>
    </citation>
    <scope>NUCLEOTIDE SEQUENCE [LARGE SCALE GENOMIC DNA]</scope>
    <source>
        <strain evidence="3">CGMCC 1.12284</strain>
    </source>
</reference>
<keyword evidence="1" id="KW-1133">Transmembrane helix</keyword>
<gene>
    <name evidence="2" type="ORF">SAMN05216285_1854</name>
</gene>
<proteinExistence type="predicted"/>
<keyword evidence="1" id="KW-0472">Membrane</keyword>
<accession>A0A1I0NMF6</accession>
<feature type="transmembrane region" description="Helical" evidence="1">
    <location>
        <begin position="114"/>
        <end position="135"/>
    </location>
</feature>
<feature type="transmembrane region" description="Helical" evidence="1">
    <location>
        <begin position="141"/>
        <end position="166"/>
    </location>
</feature>
<keyword evidence="1" id="KW-0812">Transmembrane</keyword>
<sequence length="272" mass="28306">MVPDVRLPFTTRIDRDSVPVAETLVLSLSALLWFVLRRGWLPGPGPVPDGLDAPMSAPGVPEAAATANGLAGALAYLLLWGAMMLTMMLPSLLPAVRRYRDELCDAPSVFGPSIAAFVGAYGLVWTLAGAVPLAVDFLLSIRGLVTATIGGVDAGALALAGLFAFAGAYQFTSLKRDLLARCARCRSIPHRPGVRRMAREGVEYAANCVGCTWPLFAAMVALGSMNHLVMVGLTLVVALERLAANGEDIAVAWGVVLLGAAAVALLSGVLGI</sequence>
<evidence type="ECO:0000313" key="2">
    <source>
        <dbReference type="EMBL" id="SEW02055.1"/>
    </source>
</evidence>
<name>A0A1I0NMF6_9EURY</name>
<evidence type="ECO:0000256" key="1">
    <source>
        <dbReference type="SAM" id="Phobius"/>
    </source>
</evidence>
<feature type="transmembrane region" description="Helical" evidence="1">
    <location>
        <begin position="249"/>
        <end position="270"/>
    </location>
</feature>
<dbReference type="EMBL" id="FOIS01000002">
    <property type="protein sequence ID" value="SEW02055.1"/>
    <property type="molecule type" value="Genomic_DNA"/>
</dbReference>
<protein>
    <submittedName>
        <fullName evidence="2">Predicted metal-binding membrane protein</fullName>
    </submittedName>
</protein>
<organism evidence="2 3">
    <name type="scientific">Natrinema salifodinae</name>
    <dbReference type="NCBI Taxonomy" id="1202768"/>
    <lineage>
        <taxon>Archaea</taxon>
        <taxon>Methanobacteriati</taxon>
        <taxon>Methanobacteriota</taxon>
        <taxon>Stenosarchaea group</taxon>
        <taxon>Halobacteria</taxon>
        <taxon>Halobacteriales</taxon>
        <taxon>Natrialbaceae</taxon>
        <taxon>Natrinema</taxon>
    </lineage>
</organism>
<dbReference type="STRING" id="1202768.SAMN05216285_1854"/>
<dbReference type="Pfam" id="PF09948">
    <property type="entry name" value="PpoB2"/>
    <property type="match status" value="1"/>
</dbReference>
<feature type="transmembrane region" description="Helical" evidence="1">
    <location>
        <begin position="20"/>
        <end position="36"/>
    </location>
</feature>
<dbReference type="Proteomes" id="UP000183275">
    <property type="component" value="Unassembled WGS sequence"/>
</dbReference>
<keyword evidence="3" id="KW-1185">Reference proteome</keyword>
<dbReference type="RefSeq" id="WP_049988986.1">
    <property type="nucleotide sequence ID" value="NZ_FOIS01000002.1"/>
</dbReference>
<feature type="transmembrane region" description="Helical" evidence="1">
    <location>
        <begin position="204"/>
        <end position="229"/>
    </location>
</feature>
<dbReference type="eggNOG" id="arCOG10678">
    <property type="taxonomic scope" value="Archaea"/>
</dbReference>
<evidence type="ECO:0000313" key="3">
    <source>
        <dbReference type="Proteomes" id="UP000183275"/>
    </source>
</evidence>
<dbReference type="AlphaFoldDB" id="A0A1I0NMF6"/>